<dbReference type="PANTHER" id="PTHR47630">
    <property type="entry name" value="NUCLEAR HORMONE RECEPTOR FAMILY-RELATED-RELATED"/>
    <property type="match status" value="1"/>
</dbReference>
<dbReference type="Pfam" id="PF00104">
    <property type="entry name" value="Hormone_recep"/>
    <property type="match status" value="1"/>
</dbReference>
<evidence type="ECO:0000256" key="11">
    <source>
        <dbReference type="RuleBase" id="RU004334"/>
    </source>
</evidence>
<dbReference type="InterPro" id="IPR035500">
    <property type="entry name" value="NHR-like_dom_sf"/>
</dbReference>
<accession>A0A914D664</accession>
<dbReference type="SUPFAM" id="SSF48508">
    <property type="entry name" value="Nuclear receptor ligand-binding domain"/>
    <property type="match status" value="1"/>
</dbReference>
<dbReference type="SUPFAM" id="SSF57716">
    <property type="entry name" value="Glucocorticoid receptor-like (DNA-binding domain)"/>
    <property type="match status" value="1"/>
</dbReference>
<dbReference type="Gene3D" id="3.30.50.10">
    <property type="entry name" value="Erythroid Transcription Factor GATA-1, subunit A"/>
    <property type="match status" value="1"/>
</dbReference>
<evidence type="ECO:0000256" key="3">
    <source>
        <dbReference type="ARBA" id="ARBA00022723"/>
    </source>
</evidence>
<keyword evidence="14" id="KW-1185">Reference proteome</keyword>
<comment type="subcellular location">
    <subcellularLocation>
        <location evidence="1 11">Nucleus</location>
    </subcellularLocation>
</comment>
<evidence type="ECO:0000256" key="9">
    <source>
        <dbReference type="ARBA" id="ARBA00023170"/>
    </source>
</evidence>
<dbReference type="PROSITE" id="PS51843">
    <property type="entry name" value="NR_LBD"/>
    <property type="match status" value="1"/>
</dbReference>
<evidence type="ECO:0000256" key="1">
    <source>
        <dbReference type="ARBA" id="ARBA00004123"/>
    </source>
</evidence>
<dbReference type="InterPro" id="IPR049636">
    <property type="entry name" value="HNF4-like_DBD"/>
</dbReference>
<dbReference type="GO" id="GO:0000978">
    <property type="term" value="F:RNA polymerase II cis-regulatory region sequence-specific DNA binding"/>
    <property type="evidence" value="ECO:0007669"/>
    <property type="project" value="InterPro"/>
</dbReference>
<keyword evidence="8 11" id="KW-0804">Transcription</keyword>
<dbReference type="InterPro" id="IPR052499">
    <property type="entry name" value="C.elegans_NHRs"/>
</dbReference>
<evidence type="ECO:0000259" key="13">
    <source>
        <dbReference type="PROSITE" id="PS51843"/>
    </source>
</evidence>
<dbReference type="GO" id="GO:0003700">
    <property type="term" value="F:DNA-binding transcription factor activity"/>
    <property type="evidence" value="ECO:0007669"/>
    <property type="project" value="InterPro"/>
</dbReference>
<dbReference type="GO" id="GO:0008270">
    <property type="term" value="F:zinc ion binding"/>
    <property type="evidence" value="ECO:0007669"/>
    <property type="project" value="UniProtKB-KW"/>
</dbReference>
<organism evidence="14 15">
    <name type="scientific">Acrobeloides nanus</name>
    <dbReference type="NCBI Taxonomy" id="290746"/>
    <lineage>
        <taxon>Eukaryota</taxon>
        <taxon>Metazoa</taxon>
        <taxon>Ecdysozoa</taxon>
        <taxon>Nematoda</taxon>
        <taxon>Chromadorea</taxon>
        <taxon>Rhabditida</taxon>
        <taxon>Tylenchina</taxon>
        <taxon>Cephalobomorpha</taxon>
        <taxon>Cephaloboidea</taxon>
        <taxon>Cephalobidae</taxon>
        <taxon>Acrobeloides</taxon>
    </lineage>
</organism>
<dbReference type="Gene3D" id="1.10.565.10">
    <property type="entry name" value="Retinoid X Receptor"/>
    <property type="match status" value="1"/>
</dbReference>
<evidence type="ECO:0000256" key="4">
    <source>
        <dbReference type="ARBA" id="ARBA00022771"/>
    </source>
</evidence>
<keyword evidence="7 11" id="KW-0238">DNA-binding</keyword>
<evidence type="ECO:0000256" key="8">
    <source>
        <dbReference type="ARBA" id="ARBA00023163"/>
    </source>
</evidence>
<dbReference type="Pfam" id="PF00105">
    <property type="entry name" value="zf-C4"/>
    <property type="match status" value="2"/>
</dbReference>
<feature type="domain" description="NR LBD" evidence="13">
    <location>
        <begin position="274"/>
        <end position="507"/>
    </location>
</feature>
<protein>
    <submittedName>
        <fullName evidence="15">Uncharacterized protein</fullName>
    </submittedName>
</protein>
<dbReference type="InterPro" id="IPR013088">
    <property type="entry name" value="Znf_NHR/GATA"/>
</dbReference>
<keyword evidence="4 11" id="KW-0863">Zinc-finger</keyword>
<dbReference type="SMART" id="SM00399">
    <property type="entry name" value="ZnF_C4"/>
    <property type="match status" value="1"/>
</dbReference>
<keyword evidence="9 11" id="KW-0675">Receptor</keyword>
<evidence type="ECO:0000256" key="7">
    <source>
        <dbReference type="ARBA" id="ARBA00023125"/>
    </source>
</evidence>
<dbReference type="InterPro" id="IPR000536">
    <property type="entry name" value="Nucl_hrmn_rcpt_lig-bd"/>
</dbReference>
<evidence type="ECO:0000256" key="2">
    <source>
        <dbReference type="ARBA" id="ARBA00005993"/>
    </source>
</evidence>
<comment type="similarity">
    <text evidence="2 11">Belongs to the nuclear hormone receptor family.</text>
</comment>
<keyword evidence="6 11" id="KW-0805">Transcription regulation</keyword>
<dbReference type="PROSITE" id="PS00031">
    <property type="entry name" value="NUCLEAR_REC_DBD_1"/>
    <property type="match status" value="1"/>
</dbReference>
<dbReference type="PROSITE" id="PS51030">
    <property type="entry name" value="NUCLEAR_REC_DBD_2"/>
    <property type="match status" value="1"/>
</dbReference>
<dbReference type="PANTHER" id="PTHR47630:SF6">
    <property type="entry name" value="NUCLEAR HORMONE RECEPTOR FAMILY"/>
    <property type="match status" value="1"/>
</dbReference>
<evidence type="ECO:0000313" key="14">
    <source>
        <dbReference type="Proteomes" id="UP000887540"/>
    </source>
</evidence>
<reference evidence="15" key="1">
    <citation type="submission" date="2022-11" db="UniProtKB">
        <authorList>
            <consortium name="WormBaseParasite"/>
        </authorList>
    </citation>
    <scope>IDENTIFICATION</scope>
</reference>
<dbReference type="PRINTS" id="PR00047">
    <property type="entry name" value="STROIDFINGER"/>
</dbReference>
<keyword evidence="10 11" id="KW-0539">Nucleus</keyword>
<keyword evidence="3 11" id="KW-0479">Metal-binding</keyword>
<proteinExistence type="inferred from homology"/>
<dbReference type="Proteomes" id="UP000887540">
    <property type="component" value="Unplaced"/>
</dbReference>
<evidence type="ECO:0000313" key="15">
    <source>
        <dbReference type="WBParaSite" id="ACRNAN_scaffold198.g30744.t1"/>
    </source>
</evidence>
<dbReference type="SMART" id="SM00430">
    <property type="entry name" value="HOLI"/>
    <property type="match status" value="1"/>
</dbReference>
<evidence type="ECO:0000256" key="6">
    <source>
        <dbReference type="ARBA" id="ARBA00023015"/>
    </source>
</evidence>
<feature type="domain" description="Nuclear receptor" evidence="12">
    <location>
        <begin position="63"/>
        <end position="138"/>
    </location>
</feature>
<dbReference type="InterPro" id="IPR001628">
    <property type="entry name" value="Znf_hrmn_rcpt"/>
</dbReference>
<dbReference type="WBParaSite" id="ACRNAN_scaffold198.g30744.t1">
    <property type="protein sequence ID" value="ACRNAN_scaffold198.g30744.t1"/>
    <property type="gene ID" value="ACRNAN_scaffold198.g30744"/>
</dbReference>
<evidence type="ECO:0000256" key="5">
    <source>
        <dbReference type="ARBA" id="ARBA00022833"/>
    </source>
</evidence>
<dbReference type="CDD" id="cd06960">
    <property type="entry name" value="NR_DBD_HNF4A"/>
    <property type="match status" value="1"/>
</dbReference>
<keyword evidence="5 11" id="KW-0862">Zinc</keyword>
<evidence type="ECO:0000256" key="10">
    <source>
        <dbReference type="ARBA" id="ARBA00023242"/>
    </source>
</evidence>
<sequence length="543" mass="62031">MAKITRNLTQDDQITSTTNEMVCVVCEQKGAAKHYGSICCDGCMAKITRNLTQDDQITSTTNEMVCVVCEQKGAAKHYGSICCDGCKGFFRRTVRFNRKFICAHGDNCNMRYENRNNCRACRLKKCLEGGLNPKLVHSDRKVPPNIRQQKQFMYKEDSPFSNYSGPNLSRITVLEDTQSTIEISEYSPQVKHEEEDHELWEVRTILSNSHHLSRNQNLSLGKMNIIPAYKDHNLRSVTKYFKQVERLCEIYVDTNLWHFCAEFENKCSVNVPQYMAVHAPRLISHRSEISWKGHFYVKDSILKRVWCRIIANTLDWLSHVPEVHGLNDQDQELLLIGRSVPSAWLVVAYKSYSTKTPGLALSGGAYFPSNKEEMDKTDPSMKMLFSNLAEIIENEFTTTAKSLKLTETEYTFLRVICFLTPVPGMTVEGTKKVNEARNKYINLFSELIHGMFPNMAMLDILNRISQIMLLIPVFEKVTELEDATMALMTLFNIAEMRGTLSYDIHCDASTILVPKVAFHYATGTNCFDRTLAQSNSFVFAFCI</sequence>
<name>A0A914D664_9BILA</name>
<evidence type="ECO:0000259" key="12">
    <source>
        <dbReference type="PROSITE" id="PS51030"/>
    </source>
</evidence>
<dbReference type="GO" id="GO:0005634">
    <property type="term" value="C:nucleus"/>
    <property type="evidence" value="ECO:0007669"/>
    <property type="project" value="UniProtKB-SubCell"/>
</dbReference>
<dbReference type="AlphaFoldDB" id="A0A914D664"/>